<dbReference type="InterPro" id="IPR052342">
    <property type="entry name" value="MCH/BMMD"/>
</dbReference>
<dbReference type="PANTHER" id="PTHR43664:SF1">
    <property type="entry name" value="BETA-METHYLMALYL-COA DEHYDRATASE"/>
    <property type="match status" value="1"/>
</dbReference>
<organism evidence="2">
    <name type="scientific">uncultured Desulfobacterium sp</name>
    <dbReference type="NCBI Taxonomy" id="201089"/>
    <lineage>
        <taxon>Bacteria</taxon>
        <taxon>Pseudomonadati</taxon>
        <taxon>Thermodesulfobacteriota</taxon>
        <taxon>Desulfobacteria</taxon>
        <taxon>Desulfobacterales</taxon>
        <taxon>Desulfobacteriaceae</taxon>
        <taxon>Desulfobacterium</taxon>
        <taxon>environmental samples</taxon>
    </lineage>
</organism>
<sequence>MPVTYFEDFVLNQKTTGGEYVVEKDEIMGFARKWDPQPYHIDETKARATVHGGVIASATHTLAISFLLRHQIESDIADIAGLELDQMQFPNAVRPGDRLSVSIEYVDRRESRKSPDRGIVTRVIEVKNQNDATVCRYKDTFLAHKRPR</sequence>
<reference evidence="2" key="1">
    <citation type="submission" date="2018-01" db="EMBL/GenBank/DDBJ databases">
        <authorList>
            <person name="Regsiter A."/>
            <person name="William W."/>
        </authorList>
    </citation>
    <scope>NUCLEOTIDE SEQUENCE</scope>
    <source>
        <strain evidence="2">TRIP AH-1</strain>
    </source>
</reference>
<accession>A0A445N255</accession>
<dbReference type="SUPFAM" id="SSF54637">
    <property type="entry name" value="Thioesterase/thiol ester dehydrase-isomerase"/>
    <property type="match status" value="1"/>
</dbReference>
<dbReference type="InterPro" id="IPR029069">
    <property type="entry name" value="HotDog_dom_sf"/>
</dbReference>
<evidence type="ECO:0000313" key="2">
    <source>
        <dbReference type="EMBL" id="SPD75790.1"/>
    </source>
</evidence>
<evidence type="ECO:0000259" key="1">
    <source>
        <dbReference type="Pfam" id="PF01575"/>
    </source>
</evidence>
<dbReference type="EMBL" id="OJIN01000220">
    <property type="protein sequence ID" value="SPD75790.1"/>
    <property type="molecule type" value="Genomic_DNA"/>
</dbReference>
<dbReference type="PANTHER" id="PTHR43664">
    <property type="entry name" value="MONOAMINE OXIDASE-RELATED"/>
    <property type="match status" value="1"/>
</dbReference>
<feature type="domain" description="MaoC-like" evidence="1">
    <location>
        <begin position="19"/>
        <end position="116"/>
    </location>
</feature>
<proteinExistence type="predicted"/>
<dbReference type="AlphaFoldDB" id="A0A445N255"/>
<dbReference type="Pfam" id="PF01575">
    <property type="entry name" value="MaoC_dehydratas"/>
    <property type="match status" value="1"/>
</dbReference>
<protein>
    <recommendedName>
        <fullName evidence="1">MaoC-like domain-containing protein</fullName>
    </recommendedName>
</protein>
<name>A0A445N255_9BACT</name>
<gene>
    <name evidence="2" type="ORF">PITCH_A750011</name>
</gene>
<dbReference type="InterPro" id="IPR002539">
    <property type="entry name" value="MaoC-like_dom"/>
</dbReference>
<dbReference type="Gene3D" id="3.10.129.10">
    <property type="entry name" value="Hotdog Thioesterase"/>
    <property type="match status" value="1"/>
</dbReference>